<evidence type="ECO:0000313" key="13">
    <source>
        <dbReference type="EMBL" id="PSL29457.1"/>
    </source>
</evidence>
<dbReference type="EC" id="6.3.5.-" evidence="11"/>
<dbReference type="GO" id="GO:0070681">
    <property type="term" value="P:glutaminyl-tRNAGln biosynthesis via transamidation"/>
    <property type="evidence" value="ECO:0007669"/>
    <property type="project" value="TreeGrafter"/>
</dbReference>
<comment type="caution">
    <text evidence="13">The sequence shown here is derived from an EMBL/GenBank/DDBJ whole genome shotgun (WGS) entry which is preliminary data.</text>
</comment>
<dbReference type="HAMAP" id="MF_00121">
    <property type="entry name" value="GatB"/>
    <property type="match status" value="1"/>
</dbReference>
<evidence type="ECO:0000256" key="11">
    <source>
        <dbReference type="HAMAP-Rule" id="MF_00121"/>
    </source>
</evidence>
<dbReference type="InterPro" id="IPR017958">
    <property type="entry name" value="Gln-tRNA_amidoTrfase_suB_CS"/>
</dbReference>
<dbReference type="GO" id="GO:0005524">
    <property type="term" value="F:ATP binding"/>
    <property type="evidence" value="ECO:0007669"/>
    <property type="project" value="UniProtKB-KW"/>
</dbReference>
<evidence type="ECO:0000256" key="10">
    <source>
        <dbReference type="ARBA" id="ARBA00047913"/>
    </source>
</evidence>
<dbReference type="NCBIfam" id="NF004012">
    <property type="entry name" value="PRK05477.1-2"/>
    <property type="match status" value="1"/>
</dbReference>
<keyword evidence="7 11" id="KW-0648">Protein biosynthesis</keyword>
<feature type="domain" description="Asn/Gln amidotransferase" evidence="12">
    <location>
        <begin position="364"/>
        <end position="513"/>
    </location>
</feature>
<dbReference type="Pfam" id="PF02934">
    <property type="entry name" value="GatB_N"/>
    <property type="match status" value="1"/>
</dbReference>
<dbReference type="GO" id="GO:0016740">
    <property type="term" value="F:transferase activity"/>
    <property type="evidence" value="ECO:0007669"/>
    <property type="project" value="UniProtKB-KW"/>
</dbReference>
<comment type="function">
    <text evidence="8 11">Allows the formation of correctly charged Asn-tRNA(Asn) or Gln-tRNA(Gln) through the transamidation of misacylated Asp-tRNA(Asn) or Glu-tRNA(Gln) in organisms which lack either or both of asparaginyl-tRNA or glutaminyl-tRNA synthetases. The reaction takes place in the presence of glutamine and ATP through an activated phospho-Asp-tRNA(Asn) or phospho-Glu-tRNA(Gln).</text>
</comment>
<evidence type="ECO:0000256" key="4">
    <source>
        <dbReference type="ARBA" id="ARBA00022598"/>
    </source>
</evidence>
<dbReference type="GO" id="GO:0006412">
    <property type="term" value="P:translation"/>
    <property type="evidence" value="ECO:0007669"/>
    <property type="project" value="UniProtKB-UniRule"/>
</dbReference>
<dbReference type="GO" id="GO:0050567">
    <property type="term" value="F:glutaminyl-tRNA synthase (glutamine-hydrolyzing) activity"/>
    <property type="evidence" value="ECO:0007669"/>
    <property type="project" value="UniProtKB-UniRule"/>
</dbReference>
<dbReference type="Gene3D" id="1.10.10.410">
    <property type="match status" value="1"/>
</dbReference>
<evidence type="ECO:0000256" key="3">
    <source>
        <dbReference type="ARBA" id="ARBA00016923"/>
    </source>
</evidence>
<keyword evidence="13" id="KW-0808">Transferase</keyword>
<keyword evidence="14" id="KW-1185">Reference proteome</keyword>
<dbReference type="InterPro" id="IPR004413">
    <property type="entry name" value="GatB"/>
</dbReference>
<comment type="catalytic activity">
    <reaction evidence="9 11">
        <text>L-aspartyl-tRNA(Asn) + L-glutamine + ATP + H2O = L-asparaginyl-tRNA(Asn) + L-glutamate + ADP + phosphate + 2 H(+)</text>
        <dbReference type="Rhea" id="RHEA:14513"/>
        <dbReference type="Rhea" id="RHEA-COMP:9674"/>
        <dbReference type="Rhea" id="RHEA-COMP:9677"/>
        <dbReference type="ChEBI" id="CHEBI:15377"/>
        <dbReference type="ChEBI" id="CHEBI:15378"/>
        <dbReference type="ChEBI" id="CHEBI:29985"/>
        <dbReference type="ChEBI" id="CHEBI:30616"/>
        <dbReference type="ChEBI" id="CHEBI:43474"/>
        <dbReference type="ChEBI" id="CHEBI:58359"/>
        <dbReference type="ChEBI" id="CHEBI:78515"/>
        <dbReference type="ChEBI" id="CHEBI:78516"/>
        <dbReference type="ChEBI" id="CHEBI:456216"/>
    </reaction>
</comment>
<dbReference type="Pfam" id="PF02637">
    <property type="entry name" value="GatB_Yqey"/>
    <property type="match status" value="1"/>
</dbReference>
<dbReference type="SUPFAM" id="SSF89095">
    <property type="entry name" value="GatB/YqeY motif"/>
    <property type="match status" value="1"/>
</dbReference>
<comment type="similarity">
    <text evidence="1 11">Belongs to the GatB/GatE family. GatB subfamily.</text>
</comment>
<proteinExistence type="inferred from homology"/>
<dbReference type="FunFam" id="1.10.10.410:FF:000001">
    <property type="entry name" value="Aspartyl/glutamyl-tRNA(Asn/Gln) amidotransferase subunit B"/>
    <property type="match status" value="1"/>
</dbReference>
<evidence type="ECO:0000256" key="8">
    <source>
        <dbReference type="ARBA" id="ARBA00024799"/>
    </source>
</evidence>
<dbReference type="SMART" id="SM00845">
    <property type="entry name" value="GatB_Yqey"/>
    <property type="match status" value="1"/>
</dbReference>
<dbReference type="NCBIfam" id="TIGR00133">
    <property type="entry name" value="gatB"/>
    <property type="match status" value="1"/>
</dbReference>
<dbReference type="GO" id="GO:0050566">
    <property type="term" value="F:asparaginyl-tRNA synthase (glutamine-hydrolyzing) activity"/>
    <property type="evidence" value="ECO:0007669"/>
    <property type="project" value="RHEA"/>
</dbReference>
<organism evidence="13 14">
    <name type="scientific">Dyadobacter jiangsuensis</name>
    <dbReference type="NCBI Taxonomy" id="1591085"/>
    <lineage>
        <taxon>Bacteria</taxon>
        <taxon>Pseudomonadati</taxon>
        <taxon>Bacteroidota</taxon>
        <taxon>Cytophagia</taxon>
        <taxon>Cytophagales</taxon>
        <taxon>Spirosomataceae</taxon>
        <taxon>Dyadobacter</taxon>
    </lineage>
</organism>
<evidence type="ECO:0000256" key="2">
    <source>
        <dbReference type="ARBA" id="ARBA00011123"/>
    </source>
</evidence>
<dbReference type="NCBIfam" id="NF004014">
    <property type="entry name" value="PRK05477.1-4"/>
    <property type="match status" value="1"/>
</dbReference>
<dbReference type="AlphaFoldDB" id="A0A2P8G694"/>
<evidence type="ECO:0000256" key="9">
    <source>
        <dbReference type="ARBA" id="ARBA00047380"/>
    </source>
</evidence>
<keyword evidence="4 11" id="KW-0436">Ligase</keyword>
<dbReference type="InterPro" id="IPR014746">
    <property type="entry name" value="Gln_synth/guanido_kin_cat_dom"/>
</dbReference>
<evidence type="ECO:0000256" key="5">
    <source>
        <dbReference type="ARBA" id="ARBA00022741"/>
    </source>
</evidence>
<dbReference type="PANTHER" id="PTHR11659:SF0">
    <property type="entry name" value="GLUTAMYL-TRNA(GLN) AMIDOTRANSFERASE SUBUNIT B, MITOCHONDRIAL"/>
    <property type="match status" value="1"/>
</dbReference>
<evidence type="ECO:0000256" key="7">
    <source>
        <dbReference type="ARBA" id="ARBA00022917"/>
    </source>
</evidence>
<dbReference type="InterPro" id="IPR006075">
    <property type="entry name" value="Asn/Gln-tRNA_Trfase_suB/E_cat"/>
</dbReference>
<gene>
    <name evidence="11" type="primary">gatB</name>
    <name evidence="13" type="ORF">CLV60_105299</name>
</gene>
<evidence type="ECO:0000259" key="12">
    <source>
        <dbReference type="SMART" id="SM00845"/>
    </source>
</evidence>
<name>A0A2P8G694_9BACT</name>
<dbReference type="PROSITE" id="PS01234">
    <property type="entry name" value="GATB"/>
    <property type="match status" value="1"/>
</dbReference>
<evidence type="ECO:0000256" key="6">
    <source>
        <dbReference type="ARBA" id="ARBA00022840"/>
    </source>
</evidence>
<keyword evidence="5 11" id="KW-0547">Nucleotide-binding</keyword>
<dbReference type="EMBL" id="PYAS01000005">
    <property type="protein sequence ID" value="PSL29457.1"/>
    <property type="molecule type" value="Genomic_DNA"/>
</dbReference>
<dbReference type="InterPro" id="IPR018027">
    <property type="entry name" value="Asn/Gln_amidotransferase"/>
</dbReference>
<comment type="catalytic activity">
    <reaction evidence="10 11">
        <text>L-glutamyl-tRNA(Gln) + L-glutamine + ATP + H2O = L-glutaminyl-tRNA(Gln) + L-glutamate + ADP + phosphate + H(+)</text>
        <dbReference type="Rhea" id="RHEA:17521"/>
        <dbReference type="Rhea" id="RHEA-COMP:9681"/>
        <dbReference type="Rhea" id="RHEA-COMP:9684"/>
        <dbReference type="ChEBI" id="CHEBI:15377"/>
        <dbReference type="ChEBI" id="CHEBI:15378"/>
        <dbReference type="ChEBI" id="CHEBI:29985"/>
        <dbReference type="ChEBI" id="CHEBI:30616"/>
        <dbReference type="ChEBI" id="CHEBI:43474"/>
        <dbReference type="ChEBI" id="CHEBI:58359"/>
        <dbReference type="ChEBI" id="CHEBI:78520"/>
        <dbReference type="ChEBI" id="CHEBI:78521"/>
        <dbReference type="ChEBI" id="CHEBI:456216"/>
    </reaction>
</comment>
<accession>A0A2P8G694</accession>
<protein>
    <recommendedName>
        <fullName evidence="3 11">Aspartyl/glutamyl-tRNA(Asn/Gln) amidotransferase subunit B</fullName>
        <shortName evidence="11">Asp/Glu-ADT subunit B</shortName>
        <ecNumber evidence="11">6.3.5.-</ecNumber>
    </recommendedName>
</protein>
<keyword evidence="6 11" id="KW-0067">ATP-binding</keyword>
<evidence type="ECO:0000256" key="1">
    <source>
        <dbReference type="ARBA" id="ARBA00005306"/>
    </source>
</evidence>
<dbReference type="InterPro" id="IPR003789">
    <property type="entry name" value="Asn/Gln_tRNA_amidoTrase-B-like"/>
</dbReference>
<dbReference type="InterPro" id="IPR017959">
    <property type="entry name" value="Asn/Gln-tRNA_amidoTrfase_suB/E"/>
</dbReference>
<evidence type="ECO:0000313" key="14">
    <source>
        <dbReference type="Proteomes" id="UP000241964"/>
    </source>
</evidence>
<dbReference type="Proteomes" id="UP000241964">
    <property type="component" value="Unassembled WGS sequence"/>
</dbReference>
<comment type="subunit">
    <text evidence="2 11">Heterotrimer of A, B and C subunits.</text>
</comment>
<sequence>MLWTARICIFAKALAYNMSQTAIHPADVTDELLAAYETVIGLEVHCQLLTESKLFTRDFNIFGTEPNTNIGPLTIALPGTLPKVNKKAVEYAIRLGIACGCSISKRTIFDRKNYFYPDLPKGYQISQDKKPICEQGGVHISFKHDGKFTEKTIRFHHIHLEEDAGKSVHDGSHTETMLDYNRAGTPLVEMVSEPDLRSAEETGAFVTEIRRLVRYLGISDGNMEEGSLRADVNVSLRKKGAEQYGTKVEIKNMNSIRNMMRAIAYEERRQAAMLENGETIQQETRMFDVESGQTYGMRVKETMNDYRYFPDPDLSPVVVSDEWLESIKASMPALPHELREKFVNQYGIPAYDSAVLTDTRELAEYFEAVCAQTTHFKTVSNWLMGPVKSYLNDHHGDIAHFPISAGNLAALIELNESGAVSHSVAAQKVFPVMLEEPGRQPSEIASSNNWLQNSNTNELETLVDEVIGAMPDKVAAYRKGKKGLMGLFVGEVMKKSNGAADPKLVNQLLAQKL</sequence>
<dbReference type="PANTHER" id="PTHR11659">
    <property type="entry name" value="GLUTAMYL-TRNA GLN AMIDOTRANSFERASE SUBUNIT B MITOCHONDRIAL AND PROKARYOTIC PET112-RELATED"/>
    <property type="match status" value="1"/>
</dbReference>
<dbReference type="SUPFAM" id="SSF55931">
    <property type="entry name" value="Glutamine synthetase/guanido kinase"/>
    <property type="match status" value="1"/>
</dbReference>
<dbReference type="InterPro" id="IPR023168">
    <property type="entry name" value="GatB_Yqey_C_2"/>
</dbReference>
<reference evidence="13 14" key="1">
    <citation type="submission" date="2018-03" db="EMBL/GenBank/DDBJ databases">
        <title>Genomic Encyclopedia of Archaeal and Bacterial Type Strains, Phase II (KMG-II): from individual species to whole genera.</title>
        <authorList>
            <person name="Goeker M."/>
        </authorList>
    </citation>
    <scope>NUCLEOTIDE SEQUENCE [LARGE SCALE GENOMIC DNA]</scope>
    <source>
        <strain evidence="13 14">DSM 29057</strain>
    </source>
</reference>